<gene>
    <name evidence="2" type="ORF">A4U43_C05F32310</name>
</gene>
<proteinExistence type="predicted"/>
<sequence>MMGFPLAYSSSLLREARPPTLFLLHVRRPRAPHLLRLPPAGLSDLLARRRAAPSRLRSGPPGRALRPPPAAHPPSIPPSSSAAGPARRELSGPRGPHHRQLRASWPCTSSTARDAGQEAGTAAHVYQQGVPWTAGGAEQRTCPCAGWPAAAGEVMVEVTSGSGRRRPARLGGGHRELPSPPASIIRSAAAAGVAELLRWEPELNCTVYMKNTSPFFFFLFYFRGILFWF</sequence>
<dbReference type="Proteomes" id="UP000243459">
    <property type="component" value="Chromosome 5"/>
</dbReference>
<evidence type="ECO:0000313" key="2">
    <source>
        <dbReference type="EMBL" id="ONK70300.1"/>
    </source>
</evidence>
<feature type="compositionally biased region" description="Pro residues" evidence="1">
    <location>
        <begin position="66"/>
        <end position="77"/>
    </location>
</feature>
<reference evidence="3" key="1">
    <citation type="journal article" date="2017" name="Nat. Commun.">
        <title>The asparagus genome sheds light on the origin and evolution of a young Y chromosome.</title>
        <authorList>
            <person name="Harkess A."/>
            <person name="Zhou J."/>
            <person name="Xu C."/>
            <person name="Bowers J.E."/>
            <person name="Van der Hulst R."/>
            <person name="Ayyampalayam S."/>
            <person name="Mercati F."/>
            <person name="Riccardi P."/>
            <person name="McKain M.R."/>
            <person name="Kakrana A."/>
            <person name="Tang H."/>
            <person name="Ray J."/>
            <person name="Groenendijk J."/>
            <person name="Arikit S."/>
            <person name="Mathioni S.M."/>
            <person name="Nakano M."/>
            <person name="Shan H."/>
            <person name="Telgmann-Rauber A."/>
            <person name="Kanno A."/>
            <person name="Yue Z."/>
            <person name="Chen H."/>
            <person name="Li W."/>
            <person name="Chen Y."/>
            <person name="Xu X."/>
            <person name="Zhang Y."/>
            <person name="Luo S."/>
            <person name="Chen H."/>
            <person name="Gao J."/>
            <person name="Mao Z."/>
            <person name="Pires J.C."/>
            <person name="Luo M."/>
            <person name="Kudrna D."/>
            <person name="Wing R.A."/>
            <person name="Meyers B.C."/>
            <person name="Yi K."/>
            <person name="Kong H."/>
            <person name="Lavrijsen P."/>
            <person name="Sunseri F."/>
            <person name="Falavigna A."/>
            <person name="Ye Y."/>
            <person name="Leebens-Mack J.H."/>
            <person name="Chen G."/>
        </authorList>
    </citation>
    <scope>NUCLEOTIDE SEQUENCE [LARGE SCALE GENOMIC DNA]</scope>
    <source>
        <strain evidence="3">cv. DH0086</strain>
    </source>
</reference>
<protein>
    <submittedName>
        <fullName evidence="2">Uncharacterized protein</fullName>
    </submittedName>
</protein>
<feature type="region of interest" description="Disordered" evidence="1">
    <location>
        <begin position="51"/>
        <end position="120"/>
    </location>
</feature>
<accession>A0A5P1F1J4</accession>
<evidence type="ECO:0000256" key="1">
    <source>
        <dbReference type="SAM" id="MobiDB-lite"/>
    </source>
</evidence>
<dbReference type="AlphaFoldDB" id="A0A5P1F1J4"/>
<dbReference type="EMBL" id="CM007385">
    <property type="protein sequence ID" value="ONK70300.1"/>
    <property type="molecule type" value="Genomic_DNA"/>
</dbReference>
<keyword evidence="3" id="KW-1185">Reference proteome</keyword>
<name>A0A5P1F1J4_ASPOF</name>
<evidence type="ECO:0000313" key="3">
    <source>
        <dbReference type="Proteomes" id="UP000243459"/>
    </source>
</evidence>
<feature type="compositionally biased region" description="Low complexity" evidence="1">
    <location>
        <begin position="53"/>
        <end position="65"/>
    </location>
</feature>
<dbReference type="Gramene" id="ONK70300">
    <property type="protein sequence ID" value="ONK70300"/>
    <property type="gene ID" value="A4U43_C05F32310"/>
</dbReference>
<organism evidence="2 3">
    <name type="scientific">Asparagus officinalis</name>
    <name type="common">Garden asparagus</name>
    <dbReference type="NCBI Taxonomy" id="4686"/>
    <lineage>
        <taxon>Eukaryota</taxon>
        <taxon>Viridiplantae</taxon>
        <taxon>Streptophyta</taxon>
        <taxon>Embryophyta</taxon>
        <taxon>Tracheophyta</taxon>
        <taxon>Spermatophyta</taxon>
        <taxon>Magnoliopsida</taxon>
        <taxon>Liliopsida</taxon>
        <taxon>Asparagales</taxon>
        <taxon>Asparagaceae</taxon>
        <taxon>Asparagoideae</taxon>
        <taxon>Asparagus</taxon>
    </lineage>
</organism>